<name>A0A4Y7IA23_PAPSO</name>
<proteinExistence type="predicted"/>
<dbReference type="GO" id="GO:0016740">
    <property type="term" value="F:transferase activity"/>
    <property type="evidence" value="ECO:0007669"/>
    <property type="project" value="UniProtKB-KW"/>
</dbReference>
<keyword evidence="3" id="KW-1185">Reference proteome</keyword>
<dbReference type="OrthoDB" id="444127at2759"/>
<dbReference type="OMA" id="WKFMNAW"/>
<dbReference type="PANTHER" id="PTHR31896">
    <property type="entry name" value="FAMILY REGULATORY PROTEIN, PUTATIVE (AFU_ORTHOLOGUE AFUA_3G14730)-RELATED"/>
    <property type="match status" value="1"/>
</dbReference>
<dbReference type="Gene3D" id="3.30.559.10">
    <property type="entry name" value="Chloramphenicol acetyltransferase-like domain"/>
    <property type="match status" value="2"/>
</dbReference>
<protein>
    <submittedName>
        <fullName evidence="2">Uncharacterized protein</fullName>
    </submittedName>
</protein>
<evidence type="ECO:0000313" key="2">
    <source>
        <dbReference type="EMBL" id="RZC44572.1"/>
    </source>
</evidence>
<accession>A0A4Y7IA23</accession>
<dbReference type="EMBL" id="CM010715">
    <property type="protein sequence ID" value="RZC44572.1"/>
    <property type="molecule type" value="Genomic_DNA"/>
</dbReference>
<dbReference type="Gramene" id="RZC44572">
    <property type="protein sequence ID" value="RZC44572"/>
    <property type="gene ID" value="C5167_037515"/>
</dbReference>
<reference evidence="2 3" key="1">
    <citation type="journal article" date="2018" name="Science">
        <title>The opium poppy genome and morphinan production.</title>
        <authorList>
            <person name="Guo L."/>
            <person name="Winzer T."/>
            <person name="Yang X."/>
            <person name="Li Y."/>
            <person name="Ning Z."/>
            <person name="He Z."/>
            <person name="Teodor R."/>
            <person name="Lu Y."/>
            <person name="Bowser T.A."/>
            <person name="Graham I.A."/>
            <person name="Ye K."/>
        </authorList>
    </citation>
    <scope>NUCLEOTIDE SEQUENCE [LARGE SCALE GENOMIC DNA]</scope>
    <source>
        <strain evidence="3">cv. HN1</strain>
        <tissue evidence="2">Leaves</tissue>
    </source>
</reference>
<dbReference type="Proteomes" id="UP000316621">
    <property type="component" value="Chromosome 1"/>
</dbReference>
<gene>
    <name evidence="2" type="ORF">C5167_037515</name>
</gene>
<dbReference type="Pfam" id="PF02458">
    <property type="entry name" value="Transferase"/>
    <property type="match status" value="1"/>
</dbReference>
<dbReference type="InterPro" id="IPR023213">
    <property type="entry name" value="CAT-like_dom_sf"/>
</dbReference>
<sequence>MSSAKEVQCVSTTKVRPANYTSHKRIDLNSWDIKPLGYQYMQKGLLFTNLQQPLRKQEEETNINGVGDMISQLKTSLSCTLDNFFPLAGRLGIEKHEADDTISVYIDCNFEGAEFIHATAEISVDDILSPAYIPQSVINPLFPLNGVMNYEGVSQPLLSIQVTELLDGIFIGCSANHSVCDGTSFWQFINTWSEICRSSNNYTPVGPIFERWFMNDTDCPLRLPSSFADKFLASKKPTSDPIIPSLHRYVEKCFHFTKTNIAKLKAAANSEVISTNENTLLSSLQAVLAHVWIAVTRARKSLNVNYNENEQTMFGLMMSNRAKFIPPLPEAYFGNSLTFGMVIAKDDEVLEKGFGFLASLLKEVVNSHSDEKIKSAIESWVKKPFILSSGEISGSGNKNLVARSSHRFNMYGNDFGWGRPVGLKAGSSGKSSGMTSVSPGPVEGSIDIEIVLPIEVFQAMESDAEFMEAFST</sequence>
<dbReference type="InterPro" id="IPR051283">
    <property type="entry name" value="Sec_Metabolite_Acyltrans"/>
</dbReference>
<dbReference type="PANTHER" id="PTHR31896:SF43">
    <property type="entry name" value="PROTEIN ENHANCED PSEUDOMONAS SUSCEPTIBILITY 1"/>
    <property type="match status" value="1"/>
</dbReference>
<evidence type="ECO:0000313" key="3">
    <source>
        <dbReference type="Proteomes" id="UP000316621"/>
    </source>
</evidence>
<organism evidence="2 3">
    <name type="scientific">Papaver somniferum</name>
    <name type="common">Opium poppy</name>
    <dbReference type="NCBI Taxonomy" id="3469"/>
    <lineage>
        <taxon>Eukaryota</taxon>
        <taxon>Viridiplantae</taxon>
        <taxon>Streptophyta</taxon>
        <taxon>Embryophyta</taxon>
        <taxon>Tracheophyta</taxon>
        <taxon>Spermatophyta</taxon>
        <taxon>Magnoliopsida</taxon>
        <taxon>Ranunculales</taxon>
        <taxon>Papaveraceae</taxon>
        <taxon>Papaveroideae</taxon>
        <taxon>Papaver</taxon>
    </lineage>
</organism>
<keyword evidence="1" id="KW-0808">Transferase</keyword>
<evidence type="ECO:0000256" key="1">
    <source>
        <dbReference type="ARBA" id="ARBA00022679"/>
    </source>
</evidence>
<dbReference type="AlphaFoldDB" id="A0A4Y7IA23"/>